<feature type="compositionally biased region" description="Low complexity" evidence="1">
    <location>
        <begin position="399"/>
        <end position="413"/>
    </location>
</feature>
<name>A0A168LUV9_ABSGL</name>
<evidence type="ECO:0000256" key="1">
    <source>
        <dbReference type="SAM" id="MobiDB-lite"/>
    </source>
</evidence>
<proteinExistence type="predicted"/>
<feature type="region of interest" description="Disordered" evidence="1">
    <location>
        <begin position="399"/>
        <end position="421"/>
    </location>
</feature>
<sequence length="454" mass="50119">MASLVSSFLHHSANKIENLSRHGKRKDSDSKRNSGGGNGLGIRLHQAALSMPTVDQQFYHQQPQASHSTECIAPYAYDPASMFVKYSNQSCHHIQNQPLDQQHLVSPTLTPSTSWSTDLSNTNSTYDQSIGSCSSEYGILLDRRSISQGMKLVSIAADEYDEGNEAVALDIYLTGIDKILMALPNKGVETKLALREKLLSVEERVGILNLASQRVTKEHNQEGTSKPNLGQQHQQQIIGASLMDTVIISKITQTLQLVTQAASRHNTFQQSEVQQDPKLSTQQSDENITDAVDRVKRFGQILIQASVTLAIMIRQSPIPTLLAFCLQYLVHLLLWIDTHYKIRQHAQDLSVTGIKLLLQADEQYRLHEFLSEILFMMAAAILKAIVAYKEAPCYNPSQSATSSTISGGESSSSKLQDTGANTKSTNADHLLASSPTCVSTSSYGISSWVWYARR</sequence>
<protein>
    <recommendedName>
        <fullName evidence="4">MIT domain-containing protein</fullName>
    </recommendedName>
</protein>
<evidence type="ECO:0000313" key="2">
    <source>
        <dbReference type="EMBL" id="SAL97547.1"/>
    </source>
</evidence>
<evidence type="ECO:0000313" key="3">
    <source>
        <dbReference type="Proteomes" id="UP000078561"/>
    </source>
</evidence>
<dbReference type="InParanoid" id="A0A168LUV9"/>
<gene>
    <name evidence="2" type="primary">ABSGL_03045.1 scaffold 4127</name>
</gene>
<keyword evidence="3" id="KW-1185">Reference proteome</keyword>
<accession>A0A168LUV9</accession>
<reference evidence="2" key="1">
    <citation type="submission" date="2016-04" db="EMBL/GenBank/DDBJ databases">
        <authorList>
            <person name="Evans L.H."/>
            <person name="Alamgir A."/>
            <person name="Owens N."/>
            <person name="Weber N.D."/>
            <person name="Virtaneva K."/>
            <person name="Barbian K."/>
            <person name="Babar A."/>
            <person name="Rosenke K."/>
        </authorList>
    </citation>
    <scope>NUCLEOTIDE SEQUENCE [LARGE SCALE GENOMIC DNA]</scope>
    <source>
        <strain evidence="2">CBS 101.48</strain>
    </source>
</reference>
<feature type="region of interest" description="Disordered" evidence="1">
    <location>
        <begin position="16"/>
        <end position="41"/>
    </location>
</feature>
<dbReference type="STRING" id="4829.A0A168LUV9"/>
<dbReference type="EMBL" id="LT551814">
    <property type="protein sequence ID" value="SAL97547.1"/>
    <property type="molecule type" value="Genomic_DNA"/>
</dbReference>
<organism evidence="2">
    <name type="scientific">Absidia glauca</name>
    <name type="common">Pin mould</name>
    <dbReference type="NCBI Taxonomy" id="4829"/>
    <lineage>
        <taxon>Eukaryota</taxon>
        <taxon>Fungi</taxon>
        <taxon>Fungi incertae sedis</taxon>
        <taxon>Mucoromycota</taxon>
        <taxon>Mucoromycotina</taxon>
        <taxon>Mucoromycetes</taxon>
        <taxon>Mucorales</taxon>
        <taxon>Cunninghamellaceae</taxon>
        <taxon>Absidia</taxon>
    </lineage>
</organism>
<dbReference type="Proteomes" id="UP000078561">
    <property type="component" value="Unassembled WGS sequence"/>
</dbReference>
<dbReference type="OrthoDB" id="2414723at2759"/>
<dbReference type="AlphaFoldDB" id="A0A168LUV9"/>
<evidence type="ECO:0008006" key="4">
    <source>
        <dbReference type="Google" id="ProtNLM"/>
    </source>
</evidence>